<proteinExistence type="inferred from homology"/>
<dbReference type="InterPro" id="IPR038299">
    <property type="entry name" value="DAO_C_sf"/>
</dbReference>
<keyword evidence="10" id="KW-1185">Reference proteome</keyword>
<accession>A0A4R6IW69</accession>
<dbReference type="Pfam" id="PF16901">
    <property type="entry name" value="DAO_C"/>
    <property type="match status" value="1"/>
</dbReference>
<evidence type="ECO:0000256" key="5">
    <source>
        <dbReference type="ARBA" id="ARBA00022827"/>
    </source>
</evidence>
<dbReference type="GO" id="GO:0006071">
    <property type="term" value="P:glycerol metabolic process"/>
    <property type="evidence" value="ECO:0007669"/>
    <property type="project" value="UniProtKB-KW"/>
</dbReference>
<feature type="domain" description="FAD dependent oxidoreductase" evidence="7">
    <location>
        <begin position="17"/>
        <end position="372"/>
    </location>
</feature>
<evidence type="ECO:0000256" key="4">
    <source>
        <dbReference type="ARBA" id="ARBA00022798"/>
    </source>
</evidence>
<comment type="cofactor">
    <cofactor evidence="1">
        <name>FAD</name>
        <dbReference type="ChEBI" id="CHEBI:57692"/>
    </cofactor>
</comment>
<evidence type="ECO:0000256" key="6">
    <source>
        <dbReference type="ARBA" id="ARBA00023002"/>
    </source>
</evidence>
<comment type="caution">
    <text evidence="9">The sequence shown here is derived from an EMBL/GenBank/DDBJ whole genome shotgun (WGS) entry which is preliminary data.</text>
</comment>
<keyword evidence="3" id="KW-0285">Flavoprotein</keyword>
<organism evidence="9 10">
    <name type="scientific">Sediminibacterium goheungense</name>
    <dbReference type="NCBI Taxonomy" id="1086393"/>
    <lineage>
        <taxon>Bacteria</taxon>
        <taxon>Pseudomonadati</taxon>
        <taxon>Bacteroidota</taxon>
        <taxon>Chitinophagia</taxon>
        <taxon>Chitinophagales</taxon>
        <taxon>Chitinophagaceae</taxon>
        <taxon>Sediminibacterium</taxon>
    </lineage>
</organism>
<keyword evidence="5" id="KW-0274">FAD</keyword>
<evidence type="ECO:0000259" key="8">
    <source>
        <dbReference type="Pfam" id="PF16901"/>
    </source>
</evidence>
<keyword evidence="6" id="KW-0560">Oxidoreductase</keyword>
<keyword evidence="4" id="KW-0319">Glycerol metabolism</keyword>
<dbReference type="InterPro" id="IPR000447">
    <property type="entry name" value="G3P_DH_FAD-dep"/>
</dbReference>
<protein>
    <submittedName>
        <fullName evidence="9">Glycerol-3-phosphate dehydrogenase</fullName>
    </submittedName>
</protein>
<feature type="domain" description="Alpha-glycerophosphate oxidase C-terminal" evidence="8">
    <location>
        <begin position="415"/>
        <end position="482"/>
    </location>
</feature>
<gene>
    <name evidence="9" type="ORF">BC659_2264</name>
</gene>
<dbReference type="EMBL" id="SNWP01000011">
    <property type="protein sequence ID" value="TDO26949.1"/>
    <property type="molecule type" value="Genomic_DNA"/>
</dbReference>
<dbReference type="PANTHER" id="PTHR11985:SF35">
    <property type="entry name" value="ANAEROBIC GLYCEROL-3-PHOSPHATE DEHYDROGENASE SUBUNIT A"/>
    <property type="match status" value="1"/>
</dbReference>
<evidence type="ECO:0000313" key="10">
    <source>
        <dbReference type="Proteomes" id="UP000295741"/>
    </source>
</evidence>
<sequence>MNRTTQLQQLQETIQWDMVVIGGGATGLGIAVDAASRGYKILLIEQADFGKGTSSRSTKLVHGGVRYLEHGNIKLVKEALRERGWLLKNAPHLTSVQAFIIPVRRFWQKWYYGLGLRFYDLLSGKLSLGQTRLLSAKETTELLPALDANKVKGGILYYDGQFDDSRLCIDLAATAVLHGATLVNYCKVTGLVKEKKKITGVQLQLHNSDEVFEVKTKSVINATGVFTDRILQMDDPSAERMVDPSQGIHLVVDKKYFPGTHALMIPKTDDKRVLFAVPWLNKVVIGTTDTPVDDILDEPLVLEDEVDYILEHINRYVSPAIDRSSILSVFAGLRPLVRSKEGKSTALLSRDHTIMGSASGLVTITGGKWTTYRKMAQEAVDNAVFISKQDKRLCVTKNLPIGDPLAVRQKKENMIKEKPELDQLLHPDFTYKCVDVVYAVEQEMAITVEDVLARRTRILFLDAKAAMDCADKVINIMQELLQESAVWAAEQKKAFMELAEGYL</sequence>
<dbReference type="PROSITE" id="PS00978">
    <property type="entry name" value="FAD_G3PDH_2"/>
    <property type="match status" value="1"/>
</dbReference>
<dbReference type="RefSeq" id="WP_133474821.1">
    <property type="nucleotide sequence ID" value="NZ_SNWP01000011.1"/>
</dbReference>
<evidence type="ECO:0000313" key="9">
    <source>
        <dbReference type="EMBL" id="TDO26949.1"/>
    </source>
</evidence>
<dbReference type="PANTHER" id="PTHR11985">
    <property type="entry name" value="GLYCEROL-3-PHOSPHATE DEHYDROGENASE"/>
    <property type="match status" value="1"/>
</dbReference>
<dbReference type="OrthoDB" id="9766796at2"/>
<evidence type="ECO:0000256" key="1">
    <source>
        <dbReference type="ARBA" id="ARBA00001974"/>
    </source>
</evidence>
<evidence type="ECO:0000256" key="3">
    <source>
        <dbReference type="ARBA" id="ARBA00022630"/>
    </source>
</evidence>
<dbReference type="Gene3D" id="3.50.50.60">
    <property type="entry name" value="FAD/NAD(P)-binding domain"/>
    <property type="match status" value="1"/>
</dbReference>
<dbReference type="Gene3D" id="3.30.9.10">
    <property type="entry name" value="D-Amino Acid Oxidase, subunit A, domain 2"/>
    <property type="match status" value="1"/>
</dbReference>
<dbReference type="AlphaFoldDB" id="A0A4R6IW69"/>
<dbReference type="InterPro" id="IPR036188">
    <property type="entry name" value="FAD/NAD-bd_sf"/>
</dbReference>
<dbReference type="InterPro" id="IPR006076">
    <property type="entry name" value="FAD-dep_OxRdtase"/>
</dbReference>
<dbReference type="Pfam" id="PF01266">
    <property type="entry name" value="DAO"/>
    <property type="match status" value="1"/>
</dbReference>
<dbReference type="SUPFAM" id="SSF51905">
    <property type="entry name" value="FAD/NAD(P)-binding domain"/>
    <property type="match status" value="1"/>
</dbReference>
<dbReference type="PRINTS" id="PR01001">
    <property type="entry name" value="FADG3PDH"/>
</dbReference>
<dbReference type="Proteomes" id="UP000295741">
    <property type="component" value="Unassembled WGS sequence"/>
</dbReference>
<comment type="similarity">
    <text evidence="2">Belongs to the FAD-dependent glycerol-3-phosphate dehydrogenase family.</text>
</comment>
<dbReference type="GO" id="GO:0004368">
    <property type="term" value="F:glycerol-3-phosphate dehydrogenase (quinone) activity"/>
    <property type="evidence" value="ECO:0007669"/>
    <property type="project" value="InterPro"/>
</dbReference>
<dbReference type="InterPro" id="IPR031656">
    <property type="entry name" value="DAO_C"/>
</dbReference>
<dbReference type="GO" id="GO:0046168">
    <property type="term" value="P:glycerol-3-phosphate catabolic process"/>
    <property type="evidence" value="ECO:0007669"/>
    <property type="project" value="TreeGrafter"/>
</dbReference>
<dbReference type="Gene3D" id="1.10.8.870">
    <property type="entry name" value="Alpha-glycerophosphate oxidase, cap domain"/>
    <property type="match status" value="1"/>
</dbReference>
<evidence type="ECO:0000256" key="2">
    <source>
        <dbReference type="ARBA" id="ARBA00007330"/>
    </source>
</evidence>
<name>A0A4R6IW69_9BACT</name>
<reference evidence="9 10" key="1">
    <citation type="submission" date="2019-03" db="EMBL/GenBank/DDBJ databases">
        <title>Genomic Encyclopedia of Archaeal and Bacterial Type Strains, Phase II (KMG-II): from individual species to whole genera.</title>
        <authorList>
            <person name="Goeker M."/>
        </authorList>
    </citation>
    <scope>NUCLEOTIDE SEQUENCE [LARGE SCALE GENOMIC DNA]</scope>
    <source>
        <strain evidence="9 10">DSM 28323</strain>
    </source>
</reference>
<evidence type="ECO:0000259" key="7">
    <source>
        <dbReference type="Pfam" id="PF01266"/>
    </source>
</evidence>